<feature type="signal peptide" evidence="2">
    <location>
        <begin position="1"/>
        <end position="23"/>
    </location>
</feature>
<feature type="compositionally biased region" description="Polar residues" evidence="1">
    <location>
        <begin position="374"/>
        <end position="403"/>
    </location>
</feature>
<evidence type="ECO:0000256" key="1">
    <source>
        <dbReference type="SAM" id="MobiDB-lite"/>
    </source>
</evidence>
<evidence type="ECO:0000313" key="3">
    <source>
        <dbReference type="EMBL" id="RUP75901.1"/>
    </source>
</evidence>
<proteinExistence type="predicted"/>
<evidence type="ECO:0000256" key="2">
    <source>
        <dbReference type="SAM" id="SignalP"/>
    </source>
</evidence>
<dbReference type="EMBL" id="RAHC01000013">
    <property type="protein sequence ID" value="RUP75901.1"/>
    <property type="molecule type" value="Genomic_DNA"/>
</dbReference>
<dbReference type="Pfam" id="PF03318">
    <property type="entry name" value="ETX_MTX2"/>
    <property type="match status" value="1"/>
</dbReference>
<dbReference type="InterPro" id="IPR004991">
    <property type="entry name" value="Aerolysin-like"/>
</dbReference>
<sequence>MKKLLSLLSILSISGTAIPTTIAASPYQKEETINRNKRHCCYKDVNYLKQDLSVVIENDELGFLYDDNDEAILNAIKNKNNNLDINKVKVVNKNRNSVLIRPIDWQNLYFGWSWKKVYFTLIIKPNLKDIIKNFNLNLINNSNEAILNELNYLNPTLDISQLETVNKKRTSVTIKAKNMSDKYFGEKKIYFIVNNELNKNIVLYDLIKKAIFFKLKDDNSNLEFLKIKNINLNYLQYSNVELKETITPQINIEDAYESSCTGQSDLTNNSSLVQTVKTQECKKTVENEIRIQLSNGLIKSKSLEQGETFEREQSRSSGLSVSKINTKSLEIVDAFEKIDVKQSSESSGWHGELSVSAEASFNVGFVSGGFSATASGGYNKNSETSQSKSSGHTNSQSTGNSESNQKEETKTRIISQSMGRSTFSSNSNNISLENTDIKSTTISEQITWPSQEIKINPKSKVNVKIFIKKITNQITLDLKQDISGDIIVKINNNDNEEQTIDFSIGELMQKLIKRKLLPPQIIISEFDENDLYFEGKINFLIKKGFKQDIIIDEIKLN</sequence>
<keyword evidence="2" id="KW-0732">Signal</keyword>
<dbReference type="AlphaFoldDB" id="A0A3S0SKK9"/>
<name>A0A3S0SKK9_9MOLU</name>
<dbReference type="Proteomes" id="UP000274545">
    <property type="component" value="Unassembled WGS sequence"/>
</dbReference>
<reference evidence="3 4" key="1">
    <citation type="journal article" date="2019" name="Genome Biol. Evol.">
        <title>Toxin and genome evolution in a Drosophila defensive symbiosis.</title>
        <authorList>
            <person name="Ballinger M.J."/>
            <person name="Gawryluk R.M."/>
            <person name="Perlman S.J."/>
        </authorList>
    </citation>
    <scope>NUCLEOTIDE SEQUENCE [LARGE SCALE GENOMIC DNA]</scope>
    <source>
        <strain evidence="4">sNeo</strain>
    </source>
</reference>
<evidence type="ECO:0000313" key="4">
    <source>
        <dbReference type="Proteomes" id="UP000274545"/>
    </source>
</evidence>
<feature type="region of interest" description="Disordered" evidence="1">
    <location>
        <begin position="374"/>
        <end position="430"/>
    </location>
</feature>
<feature type="chain" id="PRO_5018724100" evidence="2">
    <location>
        <begin position="24"/>
        <end position="557"/>
    </location>
</feature>
<gene>
    <name evidence="3" type="ORF">D6D54_07630</name>
</gene>
<accession>A0A3S0SKK9</accession>
<protein>
    <submittedName>
        <fullName evidence="3">Uncharacterized protein</fullName>
    </submittedName>
</protein>
<feature type="compositionally biased region" description="Polar residues" evidence="1">
    <location>
        <begin position="412"/>
        <end position="430"/>
    </location>
</feature>
<dbReference type="SUPFAM" id="SSF56973">
    <property type="entry name" value="Aerolisin/ETX pore-forming domain"/>
    <property type="match status" value="1"/>
</dbReference>
<dbReference type="Gene3D" id="2.170.15.10">
    <property type="entry name" value="Proaerolysin, chain A, domain 3"/>
    <property type="match status" value="1"/>
</dbReference>
<dbReference type="RefSeq" id="WP_127093323.1">
    <property type="nucleotide sequence ID" value="NZ_RAHC01000013.1"/>
</dbReference>
<organism evidence="3 4">
    <name type="scientific">Spiroplasma poulsonii</name>
    <dbReference type="NCBI Taxonomy" id="2138"/>
    <lineage>
        <taxon>Bacteria</taxon>
        <taxon>Bacillati</taxon>
        <taxon>Mycoplasmatota</taxon>
        <taxon>Mollicutes</taxon>
        <taxon>Entomoplasmatales</taxon>
        <taxon>Spiroplasmataceae</taxon>
        <taxon>Spiroplasma</taxon>
    </lineage>
</organism>
<comment type="caution">
    <text evidence="3">The sequence shown here is derived from an EMBL/GenBank/DDBJ whole genome shotgun (WGS) entry which is preliminary data.</text>
</comment>